<dbReference type="PANTHER" id="PTHR43584">
    <property type="entry name" value="NUCLEOTIDYL TRANSFERASE"/>
    <property type="match status" value="1"/>
</dbReference>
<comment type="similarity">
    <text evidence="2">In the N-terminal section; belongs to the N-acetylglucosamine-1-phosphate uridyltransferase family.</text>
</comment>
<dbReference type="Pfam" id="PF13562">
    <property type="entry name" value="NTP_transf_4"/>
    <property type="match status" value="1"/>
</dbReference>
<evidence type="ECO:0000256" key="1">
    <source>
        <dbReference type="ARBA" id="ARBA00007707"/>
    </source>
</evidence>
<organism evidence="5 6">
    <name type="scientific">Reichenbachiella carrageenanivorans</name>
    <dbReference type="NCBI Taxonomy" id="2979869"/>
    <lineage>
        <taxon>Bacteria</taxon>
        <taxon>Pseudomonadati</taxon>
        <taxon>Bacteroidota</taxon>
        <taxon>Cytophagia</taxon>
        <taxon>Cytophagales</taxon>
        <taxon>Reichenbachiellaceae</taxon>
        <taxon>Reichenbachiella</taxon>
    </lineage>
</organism>
<evidence type="ECO:0000256" key="3">
    <source>
        <dbReference type="ARBA" id="ARBA00022679"/>
    </source>
</evidence>
<dbReference type="Pfam" id="PF00132">
    <property type="entry name" value="Hexapep"/>
    <property type="match status" value="1"/>
</dbReference>
<evidence type="ECO:0000256" key="2">
    <source>
        <dbReference type="ARBA" id="ARBA00007947"/>
    </source>
</evidence>
<name>A0ABY6D2A7_9BACT</name>
<keyword evidence="6" id="KW-1185">Reference proteome</keyword>
<dbReference type="InterPro" id="IPR050065">
    <property type="entry name" value="GlmU-like"/>
</dbReference>
<dbReference type="InterPro" id="IPR011004">
    <property type="entry name" value="Trimer_LpxA-like_sf"/>
</dbReference>
<dbReference type="InterPro" id="IPR001451">
    <property type="entry name" value="Hexapep"/>
</dbReference>
<gene>
    <name evidence="5" type="ORF">N7E81_04180</name>
</gene>
<dbReference type="PANTHER" id="PTHR43584:SF9">
    <property type="entry name" value="TRANSFERASE HEXAPEPTIDE REPEAT CONTAINING PROTEIN"/>
    <property type="match status" value="1"/>
</dbReference>
<evidence type="ECO:0000256" key="4">
    <source>
        <dbReference type="ARBA" id="ARBA00023315"/>
    </source>
</evidence>
<keyword evidence="3" id="KW-0808">Transferase</keyword>
<reference evidence="5" key="1">
    <citation type="submission" date="2022-10" db="EMBL/GenBank/DDBJ databases">
        <title>Comparative genomics and taxonomic characterization of three novel marine species of genus Reichenbachiella exhibiting antioxidant and polysaccharide degradation activities.</title>
        <authorList>
            <person name="Muhammad N."/>
            <person name="Lee Y.-J."/>
            <person name="Ko J."/>
            <person name="Kim S.-G."/>
        </authorList>
    </citation>
    <scope>NUCLEOTIDE SEQUENCE</scope>
    <source>
        <strain evidence="5">Wsw4-B4</strain>
    </source>
</reference>
<dbReference type="RefSeq" id="WP_263052027.1">
    <property type="nucleotide sequence ID" value="NZ_CP106735.1"/>
</dbReference>
<comment type="similarity">
    <text evidence="1">In the C-terminal section; belongs to the transferase hexapeptide repeat family.</text>
</comment>
<dbReference type="Proteomes" id="UP001062165">
    <property type="component" value="Chromosome"/>
</dbReference>
<proteinExistence type="inferred from homology"/>
<dbReference type="NCBIfam" id="TIGR03991">
    <property type="entry name" value="alt_bact_glmU"/>
    <property type="match status" value="1"/>
</dbReference>
<protein>
    <submittedName>
        <fullName evidence="5">GlmU family protein</fullName>
    </submittedName>
</protein>
<evidence type="ECO:0000313" key="6">
    <source>
        <dbReference type="Proteomes" id="UP001062165"/>
    </source>
</evidence>
<sequence>MTIALTDLSQHRIKLFPFTLTRPVADLRVGILTIREKWEKYFHQPIDFLTTTELVGKYPMPAGEIHLMINGAICPEAGLVEAIKSLNNKEILRKEGLFIAAKGLVDTKEPTVNLQGYKPVDYHGGCTVINRSWDLFTHNKEQLTADFKLLTDGRVSQEITDPHTIVYGKENVFLEDGVDIKAAILNAEEGPIYLAKNSVIQEGATIRGPFALGENSRINMNAKIREGVTIGSNCKIGGEVSNSIVYGHSNKAHDGYLGNAVVGEWCNLGADTNNSNLKNNYDEVKAWDFESQQFIKTGLQFCGLFMGDHSKTAINTALNTGTTIGVCSNVFGNGFPPTFVPSFSWGGSDQLVPYRFEKAIETAKKVWARKNIEQTEEDEKILKTIFERSIKHQS</sequence>
<dbReference type="InterPro" id="IPR023917">
    <property type="entry name" value="Bifunctiontional_GlmU_bac-type"/>
</dbReference>
<accession>A0ABY6D2A7</accession>
<keyword evidence="4" id="KW-0012">Acyltransferase</keyword>
<dbReference type="Gene3D" id="2.160.10.10">
    <property type="entry name" value="Hexapeptide repeat proteins"/>
    <property type="match status" value="1"/>
</dbReference>
<dbReference type="EMBL" id="CP106735">
    <property type="protein sequence ID" value="UXX80297.1"/>
    <property type="molecule type" value="Genomic_DNA"/>
</dbReference>
<evidence type="ECO:0000313" key="5">
    <source>
        <dbReference type="EMBL" id="UXX80297.1"/>
    </source>
</evidence>
<dbReference type="SUPFAM" id="SSF51161">
    <property type="entry name" value="Trimeric LpxA-like enzymes"/>
    <property type="match status" value="1"/>
</dbReference>